<name>A0A0Z8G2T8_STRSU</name>
<dbReference type="RefSeq" id="WP_044766339.1">
    <property type="nucleotide sequence ID" value="NZ_CEFG01000036.1"/>
</dbReference>
<protein>
    <submittedName>
        <fullName evidence="2 4">Acetyltransferase</fullName>
        <ecNumber evidence="2">2.3.1.57</ecNumber>
    </submittedName>
</protein>
<reference evidence="4 7" key="2">
    <citation type="submission" date="2018-11" db="EMBL/GenBank/DDBJ databases">
        <title>Changes in penicillin susceptibility of Streptococcus suis isolates by amino acid alterations in the penicillin-binding protein.</title>
        <authorList>
            <person name="Niemann L."/>
            <person name="Eichhorn I."/>
        </authorList>
    </citation>
    <scope>NUCLEOTIDE SEQUENCE [LARGE SCALE GENOMIC DNA]</scope>
    <source>
        <strain evidence="4 7">IMT40201</strain>
    </source>
</reference>
<dbReference type="EMBL" id="FIJK01000009">
    <property type="protein sequence ID" value="CYW14450.1"/>
    <property type="molecule type" value="Genomic_DNA"/>
</dbReference>
<evidence type="ECO:0000313" key="7">
    <source>
        <dbReference type="Proteomes" id="UP000281324"/>
    </source>
</evidence>
<evidence type="ECO:0000313" key="6">
    <source>
        <dbReference type="Proteomes" id="UP000073494"/>
    </source>
</evidence>
<dbReference type="Gene3D" id="3.40.630.30">
    <property type="match status" value="1"/>
</dbReference>
<gene>
    <name evidence="2" type="primary">bltD_3</name>
    <name evidence="3" type="synonym">bltD_1</name>
    <name evidence="4" type="ORF">EI219_04470</name>
    <name evidence="2" type="ORF">ERS132416_01047</name>
    <name evidence="3" type="ORF">ERS132539_00576</name>
</gene>
<dbReference type="InterPro" id="IPR000182">
    <property type="entry name" value="GNAT_dom"/>
</dbReference>
<dbReference type="Pfam" id="PF00583">
    <property type="entry name" value="Acetyltransf_1"/>
    <property type="match status" value="1"/>
</dbReference>
<proteinExistence type="predicted"/>
<sequence length="143" mass="16706">MIELREISDENFYDCLHIDSGISKEDYVDSVEFSLAEAWSLRPFSHPKAIYNGMDLIGYVSLYCKDRNGEIINFVIDKQHQGKGLGRKAVEVCIDYLQTEHSVTQVSLPVHEKHLEARKFWKKLGFQESNNIEDDYIFMRRTL</sequence>
<reference evidence="5 6" key="1">
    <citation type="submission" date="2016-02" db="EMBL/GenBank/DDBJ databases">
        <authorList>
            <consortium name="Pathogen Informatics"/>
        </authorList>
    </citation>
    <scope>NUCLEOTIDE SEQUENCE [LARGE SCALE GENOMIC DNA]</scope>
    <source>
        <strain evidence="2 6">LSS54</strain>
        <strain evidence="3 5">SS1013</strain>
    </source>
</reference>
<evidence type="ECO:0000259" key="1">
    <source>
        <dbReference type="PROSITE" id="PS51186"/>
    </source>
</evidence>
<evidence type="ECO:0000313" key="5">
    <source>
        <dbReference type="Proteomes" id="UP000069526"/>
    </source>
</evidence>
<dbReference type="EMBL" id="RRZQ01000006">
    <property type="protein sequence ID" value="RRN50308.1"/>
    <property type="molecule type" value="Genomic_DNA"/>
</dbReference>
<dbReference type="AlphaFoldDB" id="A0A0Z8G2T8"/>
<keyword evidence="2" id="KW-0808">Transferase</keyword>
<dbReference type="Proteomes" id="UP000069526">
    <property type="component" value="Unassembled WGS sequence"/>
</dbReference>
<dbReference type="Proteomes" id="UP000073494">
    <property type="component" value="Unassembled WGS sequence"/>
</dbReference>
<evidence type="ECO:0000313" key="4">
    <source>
        <dbReference type="EMBL" id="RRN50308.1"/>
    </source>
</evidence>
<dbReference type="PROSITE" id="PS51186">
    <property type="entry name" value="GNAT"/>
    <property type="match status" value="1"/>
</dbReference>
<dbReference type="InterPro" id="IPR016181">
    <property type="entry name" value="Acyl_CoA_acyltransferase"/>
</dbReference>
<dbReference type="PANTHER" id="PTHR43415:SF3">
    <property type="entry name" value="GNAT-FAMILY ACETYLTRANSFERASE"/>
    <property type="match status" value="1"/>
</dbReference>
<dbReference type="GO" id="GO:0004145">
    <property type="term" value="F:diamine N-acetyltransferase activity"/>
    <property type="evidence" value="ECO:0007669"/>
    <property type="project" value="UniProtKB-EC"/>
</dbReference>
<accession>A0A0Z8G2T8</accession>
<dbReference type="PANTHER" id="PTHR43415">
    <property type="entry name" value="SPERMIDINE N(1)-ACETYLTRANSFERASE"/>
    <property type="match status" value="1"/>
</dbReference>
<feature type="domain" description="N-acetyltransferase" evidence="1">
    <location>
        <begin position="2"/>
        <end position="143"/>
    </location>
</feature>
<dbReference type="CDD" id="cd04301">
    <property type="entry name" value="NAT_SF"/>
    <property type="match status" value="1"/>
</dbReference>
<evidence type="ECO:0000313" key="2">
    <source>
        <dbReference type="EMBL" id="CYU91250.1"/>
    </source>
</evidence>
<keyword evidence="2" id="KW-0012">Acyltransferase</keyword>
<dbReference type="Proteomes" id="UP000281324">
    <property type="component" value="Unassembled WGS sequence"/>
</dbReference>
<dbReference type="SUPFAM" id="SSF55729">
    <property type="entry name" value="Acyl-CoA N-acyltransferases (Nat)"/>
    <property type="match status" value="1"/>
</dbReference>
<evidence type="ECO:0000313" key="3">
    <source>
        <dbReference type="EMBL" id="CYW14450.1"/>
    </source>
</evidence>
<dbReference type="EMBL" id="FIHD01000016">
    <property type="protein sequence ID" value="CYU91250.1"/>
    <property type="molecule type" value="Genomic_DNA"/>
</dbReference>
<organism evidence="2 6">
    <name type="scientific">Streptococcus suis</name>
    <dbReference type="NCBI Taxonomy" id="1307"/>
    <lineage>
        <taxon>Bacteria</taxon>
        <taxon>Bacillati</taxon>
        <taxon>Bacillota</taxon>
        <taxon>Bacilli</taxon>
        <taxon>Lactobacillales</taxon>
        <taxon>Streptococcaceae</taxon>
        <taxon>Streptococcus</taxon>
    </lineage>
</organism>
<dbReference type="EC" id="2.3.1.57" evidence="2"/>